<organism evidence="2 3">
    <name type="scientific">Peptoniphilus asaccharolyticus DSM 20463</name>
    <dbReference type="NCBI Taxonomy" id="573058"/>
    <lineage>
        <taxon>Bacteria</taxon>
        <taxon>Bacillati</taxon>
        <taxon>Bacillota</taxon>
        <taxon>Tissierellia</taxon>
        <taxon>Tissierellales</taxon>
        <taxon>Peptoniphilaceae</taxon>
        <taxon>Peptoniphilus</taxon>
    </lineage>
</organism>
<feature type="domain" description="SsuA/THI5-like" evidence="1">
    <location>
        <begin position="40"/>
        <end position="255"/>
    </location>
</feature>
<dbReference type="Pfam" id="PF09084">
    <property type="entry name" value="NMT1"/>
    <property type="match status" value="1"/>
</dbReference>
<dbReference type="PANTHER" id="PTHR31528">
    <property type="entry name" value="4-AMINO-5-HYDROXYMETHYL-2-METHYLPYRIMIDINE PHOSPHATE SYNTHASE THI11-RELATED"/>
    <property type="match status" value="1"/>
</dbReference>
<name>A0A1W1VDZ6_PEPAS</name>
<proteinExistence type="predicted"/>
<dbReference type="SUPFAM" id="SSF53850">
    <property type="entry name" value="Periplasmic binding protein-like II"/>
    <property type="match status" value="1"/>
</dbReference>
<accession>A0A1W1VDZ6</accession>
<sequence>MKKIIGLILIGMMLLVGCGEKQESKDGTKELTLVLDYTPNTNHTGIYVAKELGYFAEEGIELNIVQPPQDGAPVLVASGKAQVGIDYQDTIAAAYAQDEPLPVTNIAALVQHNTSGIVSLKGNGMDRPKGMEGKKYATWGMEVEQAMIKNVVEKDGGDFSKVQLVPSNYSDIFTGLGNDIDAVWIFYGWDGIAAQVKNVAVDYFAFKDINPVFDYYTPTIIANNEFLKEDPETAKAFLRALKKGYEYSIENPKEAAEILLKDNPELDSALVMASQEYLKDEYISEAKRWGEFDSTRWNNFYAWLFENGLIEKEIPADFGFSNEYLPE</sequence>
<dbReference type="PANTHER" id="PTHR31528:SF3">
    <property type="entry name" value="THIAMINE BIOSYNTHESIS PROTEIN HI_0357-RELATED"/>
    <property type="match status" value="1"/>
</dbReference>
<dbReference type="Proteomes" id="UP000192368">
    <property type="component" value="Unassembled WGS sequence"/>
</dbReference>
<dbReference type="InterPro" id="IPR027939">
    <property type="entry name" value="NMT1/THI5"/>
</dbReference>
<dbReference type="STRING" id="573058.SAMN00017477_1802"/>
<protein>
    <submittedName>
        <fullName evidence="2">ABC-type nitrate/sulfonate/bicarbonate transport system, substrate-binding protein</fullName>
    </submittedName>
</protein>
<reference evidence="3" key="1">
    <citation type="submission" date="2017-04" db="EMBL/GenBank/DDBJ databases">
        <authorList>
            <person name="Varghese N."/>
            <person name="Submissions S."/>
        </authorList>
    </citation>
    <scope>NUCLEOTIDE SEQUENCE [LARGE SCALE GENOMIC DNA]</scope>
    <source>
        <strain evidence="3">DSM 20463</strain>
    </source>
</reference>
<gene>
    <name evidence="2" type="ORF">SAMN00017477_1802</name>
</gene>
<dbReference type="OrthoDB" id="9815602at2"/>
<dbReference type="GO" id="GO:0009228">
    <property type="term" value="P:thiamine biosynthetic process"/>
    <property type="evidence" value="ECO:0007669"/>
    <property type="project" value="InterPro"/>
</dbReference>
<evidence type="ECO:0000259" key="1">
    <source>
        <dbReference type="Pfam" id="PF09084"/>
    </source>
</evidence>
<dbReference type="RefSeq" id="WP_084231332.1">
    <property type="nucleotide sequence ID" value="NZ_FWWR01000011.1"/>
</dbReference>
<dbReference type="Gene3D" id="3.40.190.10">
    <property type="entry name" value="Periplasmic binding protein-like II"/>
    <property type="match status" value="2"/>
</dbReference>
<evidence type="ECO:0000313" key="2">
    <source>
        <dbReference type="EMBL" id="SMB91420.1"/>
    </source>
</evidence>
<dbReference type="EMBL" id="FWWR01000011">
    <property type="protein sequence ID" value="SMB91420.1"/>
    <property type="molecule type" value="Genomic_DNA"/>
</dbReference>
<dbReference type="PROSITE" id="PS51257">
    <property type="entry name" value="PROKAR_LIPOPROTEIN"/>
    <property type="match status" value="1"/>
</dbReference>
<keyword evidence="3" id="KW-1185">Reference proteome</keyword>
<evidence type="ECO:0000313" key="3">
    <source>
        <dbReference type="Proteomes" id="UP000192368"/>
    </source>
</evidence>
<dbReference type="AlphaFoldDB" id="A0A1W1VDZ6"/>
<dbReference type="InterPro" id="IPR015168">
    <property type="entry name" value="SsuA/THI5"/>
</dbReference>